<reference evidence="13 14" key="1">
    <citation type="submission" date="2022-01" db="EMBL/GenBank/DDBJ databases">
        <title>A high-quality chromosome-level genome assembly of rohu carp, Labeo rohita.</title>
        <authorList>
            <person name="Arick M.A. II"/>
            <person name="Hsu C.-Y."/>
            <person name="Magbanua Z."/>
            <person name="Pechanova O."/>
            <person name="Grover C."/>
            <person name="Miller E."/>
            <person name="Thrash A."/>
            <person name="Ezzel L."/>
            <person name="Alam S."/>
            <person name="Benzie J."/>
            <person name="Hamilton M."/>
            <person name="Karsi A."/>
            <person name="Lawrence M.L."/>
            <person name="Peterson D.G."/>
        </authorList>
    </citation>
    <scope>NUCLEOTIDE SEQUENCE [LARGE SCALE GENOMIC DNA]</scope>
    <source>
        <strain evidence="14">BAU-BD-2019</strain>
        <tissue evidence="13">Blood</tissue>
    </source>
</reference>
<sequence length="216" mass="24622">MFGSVCFVVFCILKESCYSFSPVSLQDSAVTTVTRYSFVGGSVTLPCIYGNNLQGNDVYWRYNVSRKVLSIIKGKPSPEKQDKIFSNRTDSFPSEYPKGNYSVVLKDLELTHAGNYTCFLQNSDGEKNIQLFVKGTWNPCLKNYDFKLHTTGFYTTLINKSLNNQLQAKETHGNTVTEDFDFSNHSTHTLLLWTVWFRRLTESVLLAAKHHSYCIC</sequence>
<keyword evidence="6" id="KW-0472">Membrane</keyword>
<dbReference type="PANTHER" id="PTHR25466:SF14">
    <property type="entry name" value="BUTYROPHILIN SUBFAMILY 2 MEMBER A2-LIKE-RELATED"/>
    <property type="match status" value="1"/>
</dbReference>
<dbReference type="SMART" id="SM00408">
    <property type="entry name" value="IGc2"/>
    <property type="match status" value="1"/>
</dbReference>
<evidence type="ECO:0000256" key="2">
    <source>
        <dbReference type="ARBA" id="ARBA00022475"/>
    </source>
</evidence>
<evidence type="ECO:0000256" key="8">
    <source>
        <dbReference type="ARBA" id="ARBA00023170"/>
    </source>
</evidence>
<dbReference type="InterPro" id="IPR003599">
    <property type="entry name" value="Ig_sub"/>
</dbReference>
<evidence type="ECO:0000256" key="7">
    <source>
        <dbReference type="ARBA" id="ARBA00023157"/>
    </source>
</evidence>
<keyword evidence="8" id="KW-0675">Receptor</keyword>
<dbReference type="EMBL" id="JACTAM010002843">
    <property type="protein sequence ID" value="KAI2642429.1"/>
    <property type="molecule type" value="Genomic_DNA"/>
</dbReference>
<gene>
    <name evidence="13" type="ORF">H4Q32_028418</name>
</gene>
<dbReference type="InterPro" id="IPR007110">
    <property type="entry name" value="Ig-like_dom"/>
</dbReference>
<dbReference type="Proteomes" id="UP000830375">
    <property type="component" value="Unassembled WGS sequence"/>
</dbReference>
<dbReference type="InterPro" id="IPR051713">
    <property type="entry name" value="T-cell_Activation_Regulation"/>
</dbReference>
<dbReference type="InterPro" id="IPR013783">
    <property type="entry name" value="Ig-like_fold"/>
</dbReference>
<keyword evidence="10" id="KW-0393">Immunoglobulin domain</keyword>
<keyword evidence="2" id="KW-1003">Cell membrane</keyword>
<keyword evidence="14" id="KW-1185">Reference proteome</keyword>
<evidence type="ECO:0000256" key="9">
    <source>
        <dbReference type="ARBA" id="ARBA00023180"/>
    </source>
</evidence>
<dbReference type="Gene3D" id="2.60.40.10">
    <property type="entry name" value="Immunoglobulins"/>
    <property type="match status" value="1"/>
</dbReference>
<evidence type="ECO:0000256" key="4">
    <source>
        <dbReference type="ARBA" id="ARBA00022729"/>
    </source>
</evidence>
<protein>
    <submittedName>
        <fullName evidence="13">V-set domain-containing T-cell activation inhibitor 1</fullName>
    </submittedName>
</protein>
<keyword evidence="4 11" id="KW-0732">Signal</keyword>
<evidence type="ECO:0000256" key="5">
    <source>
        <dbReference type="ARBA" id="ARBA00022989"/>
    </source>
</evidence>
<keyword evidence="7" id="KW-1015">Disulfide bond</keyword>
<dbReference type="InterPro" id="IPR013106">
    <property type="entry name" value="Ig_V-set"/>
</dbReference>
<dbReference type="InterPro" id="IPR003598">
    <property type="entry name" value="Ig_sub2"/>
</dbReference>
<evidence type="ECO:0000256" key="10">
    <source>
        <dbReference type="ARBA" id="ARBA00023319"/>
    </source>
</evidence>
<name>A0ABQ8L0R4_LABRO</name>
<comment type="subcellular location">
    <subcellularLocation>
        <location evidence="1">Cell membrane</location>
        <topology evidence="1">Single-pass type I membrane protein</topology>
    </subcellularLocation>
</comment>
<keyword evidence="9" id="KW-0325">Glycoprotein</keyword>
<evidence type="ECO:0000256" key="1">
    <source>
        <dbReference type="ARBA" id="ARBA00004251"/>
    </source>
</evidence>
<dbReference type="Pfam" id="PF07686">
    <property type="entry name" value="V-set"/>
    <property type="match status" value="1"/>
</dbReference>
<feature type="chain" id="PRO_5045516336" evidence="11">
    <location>
        <begin position="20"/>
        <end position="216"/>
    </location>
</feature>
<feature type="signal peptide" evidence="11">
    <location>
        <begin position="1"/>
        <end position="19"/>
    </location>
</feature>
<proteinExistence type="predicted"/>
<evidence type="ECO:0000256" key="11">
    <source>
        <dbReference type="SAM" id="SignalP"/>
    </source>
</evidence>
<keyword evidence="5" id="KW-1133">Transmembrane helix</keyword>
<evidence type="ECO:0000313" key="13">
    <source>
        <dbReference type="EMBL" id="KAI2642429.1"/>
    </source>
</evidence>
<dbReference type="SMART" id="SM00409">
    <property type="entry name" value="IG"/>
    <property type="match status" value="1"/>
</dbReference>
<feature type="domain" description="Ig-like" evidence="12">
    <location>
        <begin position="22"/>
        <end position="130"/>
    </location>
</feature>
<evidence type="ECO:0000313" key="14">
    <source>
        <dbReference type="Proteomes" id="UP000830375"/>
    </source>
</evidence>
<evidence type="ECO:0000256" key="3">
    <source>
        <dbReference type="ARBA" id="ARBA00022692"/>
    </source>
</evidence>
<accession>A0ABQ8L0R4</accession>
<organism evidence="13 14">
    <name type="scientific">Labeo rohita</name>
    <name type="common">Indian major carp</name>
    <name type="synonym">Cyprinus rohita</name>
    <dbReference type="NCBI Taxonomy" id="84645"/>
    <lineage>
        <taxon>Eukaryota</taxon>
        <taxon>Metazoa</taxon>
        <taxon>Chordata</taxon>
        <taxon>Craniata</taxon>
        <taxon>Vertebrata</taxon>
        <taxon>Euteleostomi</taxon>
        <taxon>Actinopterygii</taxon>
        <taxon>Neopterygii</taxon>
        <taxon>Teleostei</taxon>
        <taxon>Ostariophysi</taxon>
        <taxon>Cypriniformes</taxon>
        <taxon>Cyprinidae</taxon>
        <taxon>Labeoninae</taxon>
        <taxon>Labeonini</taxon>
        <taxon>Labeo</taxon>
    </lineage>
</organism>
<dbReference type="SUPFAM" id="SSF48726">
    <property type="entry name" value="Immunoglobulin"/>
    <property type="match status" value="1"/>
</dbReference>
<evidence type="ECO:0000256" key="6">
    <source>
        <dbReference type="ARBA" id="ARBA00023136"/>
    </source>
</evidence>
<dbReference type="InterPro" id="IPR036179">
    <property type="entry name" value="Ig-like_dom_sf"/>
</dbReference>
<dbReference type="PANTHER" id="PTHR25466">
    <property type="entry name" value="T-LYMPHOCYTE ACTIVATION ANTIGEN"/>
    <property type="match status" value="1"/>
</dbReference>
<comment type="caution">
    <text evidence="13">The sequence shown here is derived from an EMBL/GenBank/DDBJ whole genome shotgun (WGS) entry which is preliminary data.</text>
</comment>
<keyword evidence="3" id="KW-0812">Transmembrane</keyword>
<evidence type="ECO:0000259" key="12">
    <source>
        <dbReference type="PROSITE" id="PS50835"/>
    </source>
</evidence>
<dbReference type="PROSITE" id="PS50835">
    <property type="entry name" value="IG_LIKE"/>
    <property type="match status" value="1"/>
</dbReference>